<keyword evidence="1" id="KW-1133">Transmembrane helix</keyword>
<accession>A0A6A6DYT3</accession>
<gene>
    <name evidence="2" type="ORF">K469DRAFT_739323</name>
</gene>
<dbReference type="PANTHER" id="PTHR37576:SF2">
    <property type="entry name" value="DEFECT AT LOW TEMPERATURE PROTEIN 1"/>
    <property type="match status" value="1"/>
</dbReference>
<dbReference type="OrthoDB" id="5357734at2759"/>
<proteinExistence type="predicted"/>
<evidence type="ECO:0000313" key="2">
    <source>
        <dbReference type="EMBL" id="KAF2184724.1"/>
    </source>
</evidence>
<feature type="transmembrane region" description="Helical" evidence="1">
    <location>
        <begin position="55"/>
        <end position="78"/>
    </location>
</feature>
<dbReference type="AlphaFoldDB" id="A0A6A6DYT3"/>
<dbReference type="Proteomes" id="UP000800200">
    <property type="component" value="Unassembled WGS sequence"/>
</dbReference>
<evidence type="ECO:0000313" key="3">
    <source>
        <dbReference type="Proteomes" id="UP000800200"/>
    </source>
</evidence>
<dbReference type="EMBL" id="ML994637">
    <property type="protein sequence ID" value="KAF2184724.1"/>
    <property type="molecule type" value="Genomic_DNA"/>
</dbReference>
<dbReference type="Pfam" id="PF11374">
    <property type="entry name" value="DUF3176"/>
    <property type="match status" value="1"/>
</dbReference>
<keyword evidence="3" id="KW-1185">Reference proteome</keyword>
<evidence type="ECO:0000256" key="1">
    <source>
        <dbReference type="SAM" id="Phobius"/>
    </source>
</evidence>
<dbReference type="InterPro" id="IPR021514">
    <property type="entry name" value="DUF3176"/>
</dbReference>
<protein>
    <submittedName>
        <fullName evidence="2">Uncharacterized protein</fullName>
    </submittedName>
</protein>
<keyword evidence="1" id="KW-0812">Transmembrane</keyword>
<organism evidence="2 3">
    <name type="scientific">Zopfia rhizophila CBS 207.26</name>
    <dbReference type="NCBI Taxonomy" id="1314779"/>
    <lineage>
        <taxon>Eukaryota</taxon>
        <taxon>Fungi</taxon>
        <taxon>Dikarya</taxon>
        <taxon>Ascomycota</taxon>
        <taxon>Pezizomycotina</taxon>
        <taxon>Dothideomycetes</taxon>
        <taxon>Dothideomycetes incertae sedis</taxon>
        <taxon>Zopfiaceae</taxon>
        <taxon>Zopfia</taxon>
    </lineage>
</organism>
<keyword evidence="1" id="KW-0472">Membrane</keyword>
<feature type="transmembrane region" description="Helical" evidence="1">
    <location>
        <begin position="99"/>
        <end position="125"/>
    </location>
</feature>
<dbReference type="PANTHER" id="PTHR37576">
    <property type="entry name" value="DEFECT AT LOW TEMPERATURE PROTEIN 1"/>
    <property type="match status" value="1"/>
</dbReference>
<reference evidence="2" key="1">
    <citation type="journal article" date="2020" name="Stud. Mycol.">
        <title>101 Dothideomycetes genomes: a test case for predicting lifestyles and emergence of pathogens.</title>
        <authorList>
            <person name="Haridas S."/>
            <person name="Albert R."/>
            <person name="Binder M."/>
            <person name="Bloem J."/>
            <person name="Labutti K."/>
            <person name="Salamov A."/>
            <person name="Andreopoulos B."/>
            <person name="Baker S."/>
            <person name="Barry K."/>
            <person name="Bills G."/>
            <person name="Bluhm B."/>
            <person name="Cannon C."/>
            <person name="Castanera R."/>
            <person name="Culley D."/>
            <person name="Daum C."/>
            <person name="Ezra D."/>
            <person name="Gonzalez J."/>
            <person name="Henrissat B."/>
            <person name="Kuo A."/>
            <person name="Liang C."/>
            <person name="Lipzen A."/>
            <person name="Lutzoni F."/>
            <person name="Magnuson J."/>
            <person name="Mondo S."/>
            <person name="Nolan M."/>
            <person name="Ohm R."/>
            <person name="Pangilinan J."/>
            <person name="Park H.-J."/>
            <person name="Ramirez L."/>
            <person name="Alfaro M."/>
            <person name="Sun H."/>
            <person name="Tritt A."/>
            <person name="Yoshinaga Y."/>
            <person name="Zwiers L.-H."/>
            <person name="Turgeon B."/>
            <person name="Goodwin S."/>
            <person name="Spatafora J."/>
            <person name="Crous P."/>
            <person name="Grigoriev I."/>
        </authorList>
    </citation>
    <scope>NUCLEOTIDE SEQUENCE</scope>
    <source>
        <strain evidence="2">CBS 207.26</strain>
    </source>
</reference>
<feature type="transmembrane region" description="Helical" evidence="1">
    <location>
        <begin position="514"/>
        <end position="536"/>
    </location>
</feature>
<sequence length="606" mass="66980">MAIAHSKLPYSRIDSRDATLRAEAGDAVELTSMETADDTKNNAIYQRLDPPKPHFPWPGVAALISIVLLTVAAVGVLLASSGSPIDRWQVRNVNVQPQVWLSVLTTIMDGVTMFALMDAAAITYWQAAAHGTTLRKMYDLYESHTFLGALNNVIRLRVNKVAVASILCLVSALRGPLFQRASLVMSNVTRDTSGEQELRVAQLIPPGFIYPNGTQTSTSYDVVYDAYIERAPIHMEIDYGECGDVCDGKVKAYGFDIKCSNLTTIPWDDSENSTVRDQFQYSGNRIGGAVPSFNSSAYLQGVAFSEEGDADEDAFEAAENRGWFDVVNLFKTEPVCGGELSVSKCSLHHAVVEYAVDLRNGTMSLLHDHWQDDTVLFQTATWKFAETDTLWGPTTQWAAWYTGQFNQEVSIYPDGDNGPFEGVDNRFLLAKRFINGNINAVNCSTTFSDPTQFVLDRLREMAFRTAVAAGNVTDNNTLFGLPSLVEEGFPLTQNWTQKVALAGEKYVVTYSISIPYLVCAGIASLLAVVAIAPFYWNWREMPVSLSFNPLDVANAFDAPLLQDAYCEKTIQDYVRKESGLRRLKYSARASNGGADMLSAKMKWEDK</sequence>
<name>A0A6A6DYT3_9PEZI</name>